<proteinExistence type="predicted"/>
<dbReference type="EMBL" id="BARW01021299">
    <property type="protein sequence ID" value="GAJ01257.1"/>
    <property type="molecule type" value="Genomic_DNA"/>
</dbReference>
<dbReference type="GO" id="GO:0003824">
    <property type="term" value="F:catalytic activity"/>
    <property type="evidence" value="ECO:0007669"/>
    <property type="project" value="InterPro"/>
</dbReference>
<organism evidence="2">
    <name type="scientific">marine sediment metagenome</name>
    <dbReference type="NCBI Taxonomy" id="412755"/>
    <lineage>
        <taxon>unclassified sequences</taxon>
        <taxon>metagenomes</taxon>
        <taxon>ecological metagenomes</taxon>
    </lineage>
</organism>
<comment type="caution">
    <text evidence="2">The sequence shown here is derived from an EMBL/GenBank/DDBJ whole genome shotgun (WGS) entry which is preliminary data.</text>
</comment>
<dbReference type="GO" id="GO:0005886">
    <property type="term" value="C:plasma membrane"/>
    <property type="evidence" value="ECO:0007669"/>
    <property type="project" value="TreeGrafter"/>
</dbReference>
<dbReference type="AlphaFoldDB" id="X1UCE4"/>
<gene>
    <name evidence="2" type="ORF">S12H4_35807</name>
</gene>
<accession>X1UCE4</accession>
<feature type="non-terminal residue" evidence="2">
    <location>
        <position position="1"/>
    </location>
</feature>
<dbReference type="SUPFAM" id="SSF74650">
    <property type="entry name" value="Galactose mutarotase-like"/>
    <property type="match status" value="1"/>
</dbReference>
<feature type="transmembrane region" description="Helical" evidence="1">
    <location>
        <begin position="214"/>
        <end position="235"/>
    </location>
</feature>
<protein>
    <submittedName>
        <fullName evidence="2">Uncharacterized protein</fullName>
    </submittedName>
</protein>
<dbReference type="InterPro" id="IPR011013">
    <property type="entry name" value="Gal_mutarotase_sf_dom"/>
</dbReference>
<dbReference type="GO" id="GO:0030246">
    <property type="term" value="F:carbohydrate binding"/>
    <property type="evidence" value="ECO:0007669"/>
    <property type="project" value="InterPro"/>
</dbReference>
<reference evidence="2" key="1">
    <citation type="journal article" date="2014" name="Front. Microbiol.">
        <title>High frequency of phylogenetically diverse reductive dehalogenase-homologous genes in deep subseafloor sedimentary metagenomes.</title>
        <authorList>
            <person name="Kawai M."/>
            <person name="Futagami T."/>
            <person name="Toyoda A."/>
            <person name="Takaki Y."/>
            <person name="Nishi S."/>
            <person name="Hori S."/>
            <person name="Arai W."/>
            <person name="Tsubouchi T."/>
            <person name="Morono Y."/>
            <person name="Uchiyama I."/>
            <person name="Ito T."/>
            <person name="Fujiyama A."/>
            <person name="Inagaki F."/>
            <person name="Takami H."/>
        </authorList>
    </citation>
    <scope>NUCLEOTIDE SEQUENCE</scope>
    <source>
        <strain evidence="2">Expedition CK06-06</strain>
    </source>
</reference>
<evidence type="ECO:0000256" key="1">
    <source>
        <dbReference type="SAM" id="Phobius"/>
    </source>
</evidence>
<keyword evidence="1" id="KW-1133">Transmembrane helix</keyword>
<name>X1UCE4_9ZZZZ</name>
<dbReference type="PANTHER" id="PTHR32196">
    <property type="entry name" value="ABC TRANSPORTER PERMEASE PROTEIN YPHD-RELATED-RELATED"/>
    <property type="match status" value="1"/>
</dbReference>
<dbReference type="GO" id="GO:0005975">
    <property type="term" value="P:carbohydrate metabolic process"/>
    <property type="evidence" value="ECO:0007669"/>
    <property type="project" value="InterPro"/>
</dbReference>
<keyword evidence="1" id="KW-0472">Membrane</keyword>
<sequence length="270" mass="30868">GEVTVPIDSLGNKRGYRFFGKSESKFDLDIDKMELINPTGAHIPFSKLGLQRRIKDVLDGCRVAEELRISFLAKNVPPHGYRVYRLTRKDIAHTLTEYSRGVRIGDRYLENKFYRIEVQEDGTLRIKDKLSNKIFRDINKFEDSRDRGDLYNFASLTNDKIISHPNRVNCRVLENQGWKGVLEVVLMYRLPAKISTAAKLKEKLRFISTRFSQLYILAVLAGMFTIFSVTSPYFLTPINLENLAIRASLLLVLSIGMTFVLVGGEIDLSV</sequence>
<evidence type="ECO:0000313" key="2">
    <source>
        <dbReference type="EMBL" id="GAJ01257.1"/>
    </source>
</evidence>
<feature type="transmembrane region" description="Helical" evidence="1">
    <location>
        <begin position="247"/>
        <end position="266"/>
    </location>
</feature>
<dbReference type="Gene3D" id="2.70.98.30">
    <property type="entry name" value="Golgi alpha-mannosidase II, domain 4"/>
    <property type="match status" value="1"/>
</dbReference>
<keyword evidence="1" id="KW-0812">Transmembrane</keyword>
<feature type="non-terminal residue" evidence="2">
    <location>
        <position position="270"/>
    </location>
</feature>